<feature type="region of interest" description="Disordered" evidence="1">
    <location>
        <begin position="40"/>
        <end position="74"/>
    </location>
</feature>
<proteinExistence type="predicted"/>
<dbReference type="EMBL" id="JAIQCJ010002005">
    <property type="protein sequence ID" value="KAJ8785782.1"/>
    <property type="molecule type" value="Genomic_DNA"/>
</dbReference>
<dbReference type="AlphaFoldDB" id="A0AB34H3L3"/>
<organism evidence="2 3">
    <name type="scientific">Eschrichtius robustus</name>
    <name type="common">California gray whale</name>
    <name type="synonym">Eschrichtius gibbosus</name>
    <dbReference type="NCBI Taxonomy" id="9764"/>
    <lineage>
        <taxon>Eukaryota</taxon>
        <taxon>Metazoa</taxon>
        <taxon>Chordata</taxon>
        <taxon>Craniata</taxon>
        <taxon>Vertebrata</taxon>
        <taxon>Euteleostomi</taxon>
        <taxon>Mammalia</taxon>
        <taxon>Eutheria</taxon>
        <taxon>Laurasiatheria</taxon>
        <taxon>Artiodactyla</taxon>
        <taxon>Whippomorpha</taxon>
        <taxon>Cetacea</taxon>
        <taxon>Mysticeti</taxon>
        <taxon>Eschrichtiidae</taxon>
        <taxon>Eschrichtius</taxon>
    </lineage>
</organism>
<evidence type="ECO:0000313" key="3">
    <source>
        <dbReference type="Proteomes" id="UP001159641"/>
    </source>
</evidence>
<name>A0AB34H3L3_ESCRO</name>
<protein>
    <submittedName>
        <fullName evidence="2">Uncharacterized protein</fullName>
    </submittedName>
</protein>
<dbReference type="Proteomes" id="UP001159641">
    <property type="component" value="Unassembled WGS sequence"/>
</dbReference>
<comment type="caution">
    <text evidence="2">The sequence shown here is derived from an EMBL/GenBank/DDBJ whole genome shotgun (WGS) entry which is preliminary data.</text>
</comment>
<gene>
    <name evidence="2" type="ORF">J1605_006742</name>
</gene>
<keyword evidence="3" id="KW-1185">Reference proteome</keyword>
<sequence>MRREQKRVGSPTCSVARALLEELGQVILKDLEVLAEIASSPAGQMDDPGPLDGPDLRVSHSELQVPTPGRAGLLKTPGVRGGRSVCFRLAVHRGCEASPSSCLDAAFLCSPGRSSENLQSAELCPFKVVCHLTTTPPSPSL</sequence>
<evidence type="ECO:0000256" key="1">
    <source>
        <dbReference type="SAM" id="MobiDB-lite"/>
    </source>
</evidence>
<evidence type="ECO:0000313" key="2">
    <source>
        <dbReference type="EMBL" id="KAJ8785782.1"/>
    </source>
</evidence>
<accession>A0AB34H3L3</accession>
<reference evidence="2 3" key="1">
    <citation type="submission" date="2022-11" db="EMBL/GenBank/DDBJ databases">
        <title>Whole genome sequence of Eschrichtius robustus ER-17-0199.</title>
        <authorList>
            <person name="Bruniche-Olsen A."/>
            <person name="Black A.N."/>
            <person name="Fields C.J."/>
            <person name="Walden K."/>
            <person name="Dewoody J.A."/>
        </authorList>
    </citation>
    <scope>NUCLEOTIDE SEQUENCE [LARGE SCALE GENOMIC DNA]</scope>
    <source>
        <strain evidence="2">ER-17-0199</strain>
        <tissue evidence="2">Blubber</tissue>
    </source>
</reference>